<evidence type="ECO:0000313" key="1">
    <source>
        <dbReference type="EMBL" id="THU52523.1"/>
    </source>
</evidence>
<organism evidence="1 2">
    <name type="scientific">Musa balbisiana</name>
    <name type="common">Banana</name>
    <dbReference type="NCBI Taxonomy" id="52838"/>
    <lineage>
        <taxon>Eukaryota</taxon>
        <taxon>Viridiplantae</taxon>
        <taxon>Streptophyta</taxon>
        <taxon>Embryophyta</taxon>
        <taxon>Tracheophyta</taxon>
        <taxon>Spermatophyta</taxon>
        <taxon>Magnoliopsida</taxon>
        <taxon>Liliopsida</taxon>
        <taxon>Zingiberales</taxon>
        <taxon>Musaceae</taxon>
        <taxon>Musa</taxon>
    </lineage>
</organism>
<dbReference type="EMBL" id="PYDT01000008">
    <property type="protein sequence ID" value="THU52523.1"/>
    <property type="molecule type" value="Genomic_DNA"/>
</dbReference>
<gene>
    <name evidence="1" type="ORF">C4D60_Mb10t04870</name>
</gene>
<comment type="caution">
    <text evidence="1">The sequence shown here is derived from an EMBL/GenBank/DDBJ whole genome shotgun (WGS) entry which is preliminary data.</text>
</comment>
<accession>A0A4S8IUS2</accession>
<evidence type="ECO:0000313" key="2">
    <source>
        <dbReference type="Proteomes" id="UP000317650"/>
    </source>
</evidence>
<protein>
    <submittedName>
        <fullName evidence="1">Uncharacterized protein</fullName>
    </submittedName>
</protein>
<dbReference type="Proteomes" id="UP000317650">
    <property type="component" value="Chromosome 10"/>
</dbReference>
<reference evidence="1 2" key="1">
    <citation type="journal article" date="2019" name="Nat. Plants">
        <title>Genome sequencing of Musa balbisiana reveals subgenome evolution and function divergence in polyploid bananas.</title>
        <authorList>
            <person name="Yao X."/>
        </authorList>
    </citation>
    <scope>NUCLEOTIDE SEQUENCE [LARGE SCALE GENOMIC DNA]</scope>
    <source>
        <strain evidence="2">cv. DH-PKW</strain>
        <tissue evidence="1">Leaves</tissue>
    </source>
</reference>
<name>A0A4S8IUS2_MUSBA</name>
<dbReference type="AlphaFoldDB" id="A0A4S8IUS2"/>
<sequence>MADGEVCSHGRCRLLHPNRWSSARLSYRPGSPPTLRWAFALPLIVRSLSPPELRPRIDKKSDFYQGQLFQQHGTGKDIINKEEALDWVFVDYIDFAKQSESSTISDEPLSRIEASMKNQYLLQLLQ</sequence>
<proteinExistence type="predicted"/>
<keyword evidence="2" id="KW-1185">Reference proteome</keyword>